<evidence type="ECO:0000313" key="1">
    <source>
        <dbReference type="EMBL" id="GEM46655.1"/>
    </source>
</evidence>
<dbReference type="AlphaFoldDB" id="A0A511N195"/>
<organism evidence="1 2">
    <name type="scientific">Deinococcus cellulosilyticus (strain DSM 18568 / NBRC 106333 / KACC 11606 / 5516J-15)</name>
    <dbReference type="NCBI Taxonomy" id="1223518"/>
    <lineage>
        <taxon>Bacteria</taxon>
        <taxon>Thermotogati</taxon>
        <taxon>Deinococcota</taxon>
        <taxon>Deinococci</taxon>
        <taxon>Deinococcales</taxon>
        <taxon>Deinococcaceae</taxon>
        <taxon>Deinococcus</taxon>
    </lineage>
</organism>
<name>A0A511N195_DEIC1</name>
<dbReference type="RefSeq" id="WP_146884470.1">
    <property type="nucleotide sequence ID" value="NZ_BJXB01000009.1"/>
</dbReference>
<reference evidence="1 2" key="1">
    <citation type="submission" date="2019-07" db="EMBL/GenBank/DDBJ databases">
        <title>Whole genome shotgun sequence of Deinococcus cellulosilyticus NBRC 106333.</title>
        <authorList>
            <person name="Hosoyama A."/>
            <person name="Uohara A."/>
            <person name="Ohji S."/>
            <person name="Ichikawa N."/>
        </authorList>
    </citation>
    <scope>NUCLEOTIDE SEQUENCE [LARGE SCALE GENOMIC DNA]</scope>
    <source>
        <strain evidence="1 2">NBRC 106333</strain>
    </source>
</reference>
<sequence length="75" mass="8719">MCSHDMEDILSVMDGRPELTHEIQAASPELRGYLKAEFTQIMGDPNFEWWLEGFTPMHARSRTEILRSRLQALVQ</sequence>
<keyword evidence="2" id="KW-1185">Reference proteome</keyword>
<proteinExistence type="predicted"/>
<evidence type="ECO:0000313" key="2">
    <source>
        <dbReference type="Proteomes" id="UP000321306"/>
    </source>
</evidence>
<protein>
    <submittedName>
        <fullName evidence="1">Uncharacterized protein</fullName>
    </submittedName>
</protein>
<dbReference type="Proteomes" id="UP000321306">
    <property type="component" value="Unassembled WGS sequence"/>
</dbReference>
<dbReference type="OrthoDB" id="114489at2"/>
<gene>
    <name evidence="1" type="ORF">DC3_22900</name>
</gene>
<accession>A0A511N195</accession>
<comment type="caution">
    <text evidence="1">The sequence shown here is derived from an EMBL/GenBank/DDBJ whole genome shotgun (WGS) entry which is preliminary data.</text>
</comment>
<dbReference type="EMBL" id="BJXB01000009">
    <property type="protein sequence ID" value="GEM46655.1"/>
    <property type="molecule type" value="Genomic_DNA"/>
</dbReference>